<evidence type="ECO:0000259" key="2">
    <source>
        <dbReference type="Pfam" id="PF16169"/>
    </source>
</evidence>
<dbReference type="Pfam" id="PF16169">
    <property type="entry name" value="DUF4872"/>
    <property type="match status" value="1"/>
</dbReference>
<proteinExistence type="predicted"/>
<reference evidence="3 4" key="1">
    <citation type="submission" date="2018-07" db="EMBL/GenBank/DDBJ databases">
        <title>Chitinophaga K2CV101002-2 sp. nov., isolated from a monsoon evergreen broad-leaved forest soil.</title>
        <authorList>
            <person name="Lv Y."/>
        </authorList>
    </citation>
    <scope>NUCLEOTIDE SEQUENCE [LARGE SCALE GENOMIC DNA]</scope>
    <source>
        <strain evidence="3 4">GDMCC 1.1288</strain>
    </source>
</reference>
<dbReference type="InterPro" id="IPR032369">
    <property type="entry name" value="DUF4872"/>
</dbReference>
<evidence type="ECO:0000259" key="1">
    <source>
        <dbReference type="Pfam" id="PF14399"/>
    </source>
</evidence>
<evidence type="ECO:0000313" key="4">
    <source>
        <dbReference type="Proteomes" id="UP000260644"/>
    </source>
</evidence>
<name>A0A3E1YDG8_9BACT</name>
<feature type="domain" description="DUF4872" evidence="2">
    <location>
        <begin position="155"/>
        <end position="329"/>
    </location>
</feature>
<accession>A0A3E1YDG8</accession>
<dbReference type="Pfam" id="PF14399">
    <property type="entry name" value="BtrH_N"/>
    <property type="match status" value="1"/>
</dbReference>
<dbReference type="Proteomes" id="UP000260644">
    <property type="component" value="Unassembled WGS sequence"/>
</dbReference>
<dbReference type="AlphaFoldDB" id="A0A3E1YDG8"/>
<dbReference type="EMBL" id="QPMM01000002">
    <property type="protein sequence ID" value="RFS24650.1"/>
    <property type="molecule type" value="Genomic_DNA"/>
</dbReference>
<feature type="domain" description="Butirosin biosynthesis protein H N-terminal" evidence="1">
    <location>
        <begin position="13"/>
        <end position="144"/>
    </location>
</feature>
<dbReference type="RefSeq" id="WP_116974458.1">
    <property type="nucleotide sequence ID" value="NZ_QPMM01000002.1"/>
</dbReference>
<comment type="caution">
    <text evidence="3">The sequence shown here is derived from an EMBL/GenBank/DDBJ whole genome shotgun (WGS) entry which is preliminary data.</text>
</comment>
<gene>
    <name evidence="3" type="ORF">DVR12_05455</name>
</gene>
<keyword evidence="4" id="KW-1185">Reference proteome</keyword>
<dbReference type="InterPro" id="IPR026935">
    <property type="entry name" value="BtrH_N"/>
</dbReference>
<sequence length="334" mass="37106">MSNSFFQHTQTAHCESGVISNLLGHYGLQISEPMAFGIGAGIFFGHLPFVKVNGVPGTTYRIWPGAIFQRVCKRLGVKMEAEKFSTPEKGMQALDKVIAEGVPVGLLSSVYYLPYFPPSYRFHFNAHNLVVYGKEDGQYLVSDPVMETVTTIDPESLAQARFAKGFPAPKGKMYYPVSVPDSVSFEKPIKAGIEQACHYMLKIPVPLFGVKGIRYLAKKVQHYAEKPGDRKATLYLGNVIRMQEEIGTGGAGFRFLYSAFLQEASTVLKNDQLSKLATEFTETGDLWRNFAFAAGRVCKSRSVDSVSYKELSEMLLQCAASEEVFFRKLAQVQL</sequence>
<organism evidence="3 4">
    <name type="scientific">Chitinophaga silvatica</name>
    <dbReference type="NCBI Taxonomy" id="2282649"/>
    <lineage>
        <taxon>Bacteria</taxon>
        <taxon>Pseudomonadati</taxon>
        <taxon>Bacteroidota</taxon>
        <taxon>Chitinophagia</taxon>
        <taxon>Chitinophagales</taxon>
        <taxon>Chitinophagaceae</taxon>
        <taxon>Chitinophaga</taxon>
    </lineage>
</organism>
<dbReference type="OrthoDB" id="4075615at2"/>
<protein>
    <submittedName>
        <fullName evidence="3">DUF4872 domain-containing protein</fullName>
    </submittedName>
</protein>
<evidence type="ECO:0000313" key="3">
    <source>
        <dbReference type="EMBL" id="RFS24650.1"/>
    </source>
</evidence>